<name>A0A399QY93_9PROT</name>
<accession>A0A399QY93</accession>
<dbReference type="SUPFAM" id="SSF52949">
    <property type="entry name" value="Macro domain-like"/>
    <property type="match status" value="1"/>
</dbReference>
<feature type="domain" description="Macro" evidence="1">
    <location>
        <begin position="1"/>
        <end position="168"/>
    </location>
</feature>
<dbReference type="Pfam" id="PF01661">
    <property type="entry name" value="Macro"/>
    <property type="match status" value="1"/>
</dbReference>
<dbReference type="PANTHER" id="PTHR11106:SF27">
    <property type="entry name" value="MACRO DOMAIN-CONTAINING PROTEIN"/>
    <property type="match status" value="1"/>
</dbReference>
<evidence type="ECO:0000313" key="2">
    <source>
        <dbReference type="EMBL" id="RIJ23878.1"/>
    </source>
</evidence>
<dbReference type="EMBL" id="QWGB01000005">
    <property type="protein sequence ID" value="RIJ23878.1"/>
    <property type="molecule type" value="Genomic_DNA"/>
</dbReference>
<keyword evidence="3" id="KW-1185">Reference proteome</keyword>
<evidence type="ECO:0000259" key="1">
    <source>
        <dbReference type="PROSITE" id="PS51154"/>
    </source>
</evidence>
<dbReference type="Proteomes" id="UP000265431">
    <property type="component" value="Unassembled WGS sequence"/>
</dbReference>
<dbReference type="GO" id="GO:0061463">
    <property type="term" value="F:O-acetyl-ADP-ribose deacetylase activity"/>
    <property type="evidence" value="ECO:0007669"/>
    <property type="project" value="TreeGrafter"/>
</dbReference>
<dbReference type="PROSITE" id="PS51154">
    <property type="entry name" value="MACRO"/>
    <property type="match status" value="1"/>
</dbReference>
<organism evidence="2 3">
    <name type="scientific">Henriciella barbarensis</name>
    <dbReference type="NCBI Taxonomy" id="86342"/>
    <lineage>
        <taxon>Bacteria</taxon>
        <taxon>Pseudomonadati</taxon>
        <taxon>Pseudomonadota</taxon>
        <taxon>Alphaproteobacteria</taxon>
        <taxon>Hyphomonadales</taxon>
        <taxon>Hyphomonadaceae</taxon>
        <taxon>Henriciella</taxon>
    </lineage>
</organism>
<proteinExistence type="predicted"/>
<dbReference type="RefSeq" id="WP_119379067.1">
    <property type="nucleotide sequence ID" value="NZ_QWGB01000005.1"/>
</dbReference>
<dbReference type="InterPro" id="IPR043472">
    <property type="entry name" value="Macro_dom-like"/>
</dbReference>
<comment type="caution">
    <text evidence="2">The sequence shown here is derived from an EMBL/GenBank/DDBJ whole genome shotgun (WGS) entry which is preliminary data.</text>
</comment>
<dbReference type="AlphaFoldDB" id="A0A399QY93"/>
<gene>
    <name evidence="2" type="ORF">D1224_06395</name>
</gene>
<dbReference type="OrthoDB" id="6194521at2"/>
<dbReference type="SMART" id="SM00506">
    <property type="entry name" value="A1pp"/>
    <property type="match status" value="1"/>
</dbReference>
<dbReference type="CDD" id="cd02908">
    <property type="entry name" value="Macro_OAADPr_deacetylase"/>
    <property type="match status" value="1"/>
</dbReference>
<evidence type="ECO:0000313" key="3">
    <source>
        <dbReference type="Proteomes" id="UP000265431"/>
    </source>
</evidence>
<dbReference type="Gene3D" id="3.40.220.10">
    <property type="entry name" value="Leucine Aminopeptidase, subunit E, domain 1"/>
    <property type="match status" value="1"/>
</dbReference>
<sequence>MKGRIHLYQGNILDVDCEVIVNAANSSLMGGGGVDGAIHRAAGRDLKDACKPLAPCPTGEVRVTEGFGLSPRLIFHTVGPVWRGGDQGEAELLKACYRHCLEELVRRDLTSIAFPAISTGVYGYPANEAAGIAVNTCREFARDHEVKVILTAFEDRMATAFEGALDQP</sequence>
<reference evidence="2 3" key="1">
    <citation type="submission" date="2018-08" db="EMBL/GenBank/DDBJ databases">
        <title>Henriciella mobilis sp. nov., isolated from seawater.</title>
        <authorList>
            <person name="Cheng H."/>
            <person name="Wu Y.-H."/>
            <person name="Xu X.-W."/>
            <person name="Guo L.-L."/>
        </authorList>
    </citation>
    <scope>NUCLEOTIDE SEQUENCE [LARGE SCALE GENOMIC DNA]</scope>
    <source>
        <strain evidence="2 3">CCUG66934</strain>
    </source>
</reference>
<dbReference type="PANTHER" id="PTHR11106">
    <property type="entry name" value="GANGLIOSIDE INDUCED DIFFERENTIATION ASSOCIATED PROTEIN 2-RELATED"/>
    <property type="match status" value="1"/>
</dbReference>
<protein>
    <submittedName>
        <fullName evidence="2">Macro domain-containing protein</fullName>
    </submittedName>
</protein>
<dbReference type="InterPro" id="IPR002589">
    <property type="entry name" value="Macro_dom"/>
</dbReference>